<feature type="domain" description="Nucleolus and neural progenitor protein-like N-terminal" evidence="2">
    <location>
        <begin position="7"/>
        <end position="193"/>
    </location>
</feature>
<dbReference type="InParanoid" id="A0A0H2RPI7"/>
<dbReference type="AlphaFoldDB" id="A0A0H2RPI7"/>
<sequence length="209" mass="24071">MPTARHVKQPKIAPTARADIDVSFYGRVDAALKDLRTCSRQIGPVLLSMEDELRILDRLYYKGKNQHRLAKFWKKVEEMRRFGKRIVEMQLSARMDDLRYAFYGDGSLERNPSTLKKAWTQIPDVSYLSCMLYRVEGANVLVDEARRRFAGVNRSLLLMMQTGAFLQFIVTLTAIVSRLDALSQEIQEPLYSWKASLKSLISVMKVPHV</sequence>
<evidence type="ECO:0000313" key="4">
    <source>
        <dbReference type="Proteomes" id="UP000053477"/>
    </source>
</evidence>
<evidence type="ECO:0000259" key="2">
    <source>
        <dbReference type="Pfam" id="PF14780"/>
    </source>
</evidence>
<reference evidence="3 4" key="1">
    <citation type="submission" date="2015-04" db="EMBL/GenBank/DDBJ databases">
        <title>Complete genome sequence of Schizopora paradoxa KUC8140, a cosmopolitan wood degrader in East Asia.</title>
        <authorList>
            <consortium name="DOE Joint Genome Institute"/>
            <person name="Min B."/>
            <person name="Park H."/>
            <person name="Jang Y."/>
            <person name="Kim J.-J."/>
            <person name="Kim K.H."/>
            <person name="Pangilinan J."/>
            <person name="Lipzen A."/>
            <person name="Riley R."/>
            <person name="Grigoriev I.V."/>
            <person name="Spatafora J.W."/>
            <person name="Choi I.-G."/>
        </authorList>
    </citation>
    <scope>NUCLEOTIDE SEQUENCE [LARGE SCALE GENOMIC DNA]</scope>
    <source>
        <strain evidence="3 4">KUC8140</strain>
    </source>
</reference>
<accession>A0A0H2RPI7</accession>
<keyword evidence="1" id="KW-0472">Membrane</keyword>
<dbReference type="OrthoDB" id="114080at2759"/>
<evidence type="ECO:0000256" key="1">
    <source>
        <dbReference type="SAM" id="Phobius"/>
    </source>
</evidence>
<keyword evidence="1" id="KW-1133">Transmembrane helix</keyword>
<keyword evidence="1" id="KW-0812">Transmembrane</keyword>
<dbReference type="InterPro" id="IPR027951">
    <property type="entry name" value="Nepro_N"/>
</dbReference>
<dbReference type="Proteomes" id="UP000053477">
    <property type="component" value="Unassembled WGS sequence"/>
</dbReference>
<organism evidence="3 4">
    <name type="scientific">Schizopora paradoxa</name>
    <dbReference type="NCBI Taxonomy" id="27342"/>
    <lineage>
        <taxon>Eukaryota</taxon>
        <taxon>Fungi</taxon>
        <taxon>Dikarya</taxon>
        <taxon>Basidiomycota</taxon>
        <taxon>Agaricomycotina</taxon>
        <taxon>Agaricomycetes</taxon>
        <taxon>Hymenochaetales</taxon>
        <taxon>Schizoporaceae</taxon>
        <taxon>Schizopora</taxon>
    </lineage>
</organism>
<dbReference type="STRING" id="27342.A0A0H2RPI7"/>
<evidence type="ECO:0000313" key="3">
    <source>
        <dbReference type="EMBL" id="KLO06726.1"/>
    </source>
</evidence>
<keyword evidence="4" id="KW-1185">Reference proteome</keyword>
<proteinExistence type="predicted"/>
<protein>
    <recommendedName>
        <fullName evidence="2">Nucleolus and neural progenitor protein-like N-terminal domain-containing protein</fullName>
    </recommendedName>
</protein>
<name>A0A0H2RPI7_9AGAM</name>
<dbReference type="EMBL" id="KQ086185">
    <property type="protein sequence ID" value="KLO06726.1"/>
    <property type="molecule type" value="Genomic_DNA"/>
</dbReference>
<gene>
    <name evidence="3" type="ORF">SCHPADRAFT_837640</name>
</gene>
<dbReference type="Pfam" id="PF14780">
    <property type="entry name" value="NEPRO_N"/>
    <property type="match status" value="1"/>
</dbReference>
<feature type="transmembrane region" description="Helical" evidence="1">
    <location>
        <begin position="156"/>
        <end position="176"/>
    </location>
</feature>